<dbReference type="PANTHER" id="PTHR10009:SF18">
    <property type="entry name" value="PROTEIN YELLOW-LIKE PROTEIN"/>
    <property type="match status" value="1"/>
</dbReference>
<dbReference type="SUPFAM" id="SSF101898">
    <property type="entry name" value="NHL repeat"/>
    <property type="match status" value="1"/>
</dbReference>
<reference evidence="4 5" key="1">
    <citation type="submission" date="2020-04" db="EMBL/GenBank/DDBJ databases">
        <authorList>
            <person name="Alioto T."/>
            <person name="Alioto T."/>
            <person name="Gomez Garrido J."/>
        </authorList>
    </citation>
    <scope>NUCLEOTIDE SEQUENCE [LARGE SCALE GENOMIC DNA]</scope>
</reference>
<dbReference type="OrthoDB" id="6624404at2759"/>
<dbReference type="PANTHER" id="PTHR10009">
    <property type="entry name" value="PROTEIN YELLOW-RELATED"/>
    <property type="match status" value="1"/>
</dbReference>
<comment type="subcellular location">
    <subcellularLocation>
        <location evidence="1">Secreted</location>
    </subcellularLocation>
</comment>
<dbReference type="Gene3D" id="2.120.10.30">
    <property type="entry name" value="TolB, C-terminal domain"/>
    <property type="match status" value="2"/>
</dbReference>
<evidence type="ECO:0000256" key="3">
    <source>
        <dbReference type="ARBA" id="ARBA00022525"/>
    </source>
</evidence>
<dbReference type="EMBL" id="CADEPI010000303">
    <property type="protein sequence ID" value="CAB3383297.1"/>
    <property type="molecule type" value="Genomic_DNA"/>
</dbReference>
<dbReference type="AlphaFoldDB" id="A0A8S1DQW2"/>
<keyword evidence="3" id="KW-0964">Secreted</keyword>
<evidence type="ECO:0008006" key="6">
    <source>
        <dbReference type="Google" id="ProtNLM"/>
    </source>
</evidence>
<dbReference type="InterPro" id="IPR017996">
    <property type="entry name" value="MRJP/yellow-related"/>
</dbReference>
<keyword evidence="5" id="KW-1185">Reference proteome</keyword>
<dbReference type="Proteomes" id="UP000494165">
    <property type="component" value="Unassembled WGS sequence"/>
</dbReference>
<dbReference type="InterPro" id="IPR011042">
    <property type="entry name" value="6-blade_b-propeller_TolB-like"/>
</dbReference>
<accession>A0A8S1DQW2</accession>
<evidence type="ECO:0000313" key="5">
    <source>
        <dbReference type="Proteomes" id="UP000494165"/>
    </source>
</evidence>
<proteinExistence type="inferred from homology"/>
<name>A0A8S1DQW2_9INSE</name>
<sequence length="216" mass="23965">MPYDGIPATLVWLPTSGKSTAPPKLAPFPSLDLHKRDNCDTIQWAKGMDTDTDGRLWALDLGSSDCPSKLWIFDLANNDTTERVHQFPDTVVPHSEISVSELKNEGGSAAVKLIGEWTESPYRMVIDNDNVLYAAFYFQNYLSKWNISEPFREQRFHEVGGGLDGSYPFTFSLDADDTLWVMERNVIGGEARHKLLKAAVGATSHLSSPSTDLSTP</sequence>
<organism evidence="4 5">
    <name type="scientific">Cloeon dipterum</name>
    <dbReference type="NCBI Taxonomy" id="197152"/>
    <lineage>
        <taxon>Eukaryota</taxon>
        <taxon>Metazoa</taxon>
        <taxon>Ecdysozoa</taxon>
        <taxon>Arthropoda</taxon>
        <taxon>Hexapoda</taxon>
        <taxon>Insecta</taxon>
        <taxon>Pterygota</taxon>
        <taxon>Palaeoptera</taxon>
        <taxon>Ephemeroptera</taxon>
        <taxon>Pisciforma</taxon>
        <taxon>Baetidae</taxon>
        <taxon>Cloeon</taxon>
    </lineage>
</organism>
<evidence type="ECO:0000256" key="2">
    <source>
        <dbReference type="ARBA" id="ARBA00009127"/>
    </source>
</evidence>
<evidence type="ECO:0000313" key="4">
    <source>
        <dbReference type="EMBL" id="CAB3383297.1"/>
    </source>
</evidence>
<comment type="caution">
    <text evidence="4">The sequence shown here is derived from an EMBL/GenBank/DDBJ whole genome shotgun (WGS) entry which is preliminary data.</text>
</comment>
<evidence type="ECO:0000256" key="1">
    <source>
        <dbReference type="ARBA" id="ARBA00004613"/>
    </source>
</evidence>
<protein>
    <recommendedName>
        <fullName evidence="6">Bee-milk protein</fullName>
    </recommendedName>
</protein>
<gene>
    <name evidence="4" type="ORF">CLODIP_2_CD00026</name>
</gene>
<dbReference type="GO" id="GO:0005576">
    <property type="term" value="C:extracellular region"/>
    <property type="evidence" value="ECO:0007669"/>
    <property type="project" value="UniProtKB-SubCell"/>
</dbReference>
<comment type="similarity">
    <text evidence="2">Belongs to the major royal jelly protein family.</text>
</comment>